<dbReference type="HOGENOM" id="CLU_2311121_0_0_1"/>
<protein>
    <submittedName>
        <fullName evidence="1">Hsp90 co-chaperone AHA1</fullName>
    </submittedName>
</protein>
<accession>M1DA92</accession>
<dbReference type="PaxDb" id="4113-PGSC0003DMT400085781"/>
<keyword evidence="2" id="KW-1185">Reference proteome</keyword>
<name>M1DA92_SOLTU</name>
<dbReference type="AlphaFoldDB" id="M1DA92"/>
<dbReference type="Gene3D" id="3.15.10.20">
    <property type="entry name" value="Activator of Hsp90 ATPase Aha1, N-terminal domain"/>
    <property type="match status" value="1"/>
</dbReference>
<dbReference type="STRING" id="4113.M1DA92"/>
<dbReference type="Proteomes" id="UP000011115">
    <property type="component" value="Unassembled WGS sequence"/>
</dbReference>
<sequence>MAPMFTIGTSLKLTALNSVETDYNLLVNKTLIDDEENLKIRMKNLEGEASMNIQNYFGVRMNLVFSWEGEVKEVDVNSTVKIEGNVEFPYITDENADEDP</sequence>
<evidence type="ECO:0000313" key="1">
    <source>
        <dbReference type="EnsemblPlants" id="PGSC0003DMT400085781"/>
    </source>
</evidence>
<proteinExistence type="predicted"/>
<evidence type="ECO:0000313" key="2">
    <source>
        <dbReference type="Proteomes" id="UP000011115"/>
    </source>
</evidence>
<dbReference type="Gramene" id="PGSC0003DMT400085781">
    <property type="protein sequence ID" value="PGSC0003DMT400085781"/>
    <property type="gene ID" value="PGSC0003DMG400035352"/>
</dbReference>
<dbReference type="EnsemblPlants" id="PGSC0003DMT400085781">
    <property type="protein sequence ID" value="PGSC0003DMT400085781"/>
    <property type="gene ID" value="PGSC0003DMG400035352"/>
</dbReference>
<dbReference type="InParanoid" id="M1DA92"/>
<dbReference type="InterPro" id="IPR036338">
    <property type="entry name" value="Aha1"/>
</dbReference>
<reference evidence="2" key="1">
    <citation type="journal article" date="2011" name="Nature">
        <title>Genome sequence and analysis of the tuber crop potato.</title>
        <authorList>
            <consortium name="The Potato Genome Sequencing Consortium"/>
        </authorList>
    </citation>
    <scope>NUCLEOTIDE SEQUENCE [LARGE SCALE GENOMIC DNA]</scope>
    <source>
        <strain evidence="2">cv. DM1-3 516 R44</strain>
    </source>
</reference>
<reference evidence="1" key="2">
    <citation type="submission" date="2015-06" db="UniProtKB">
        <authorList>
            <consortium name="EnsemblPlants"/>
        </authorList>
    </citation>
    <scope>IDENTIFICATION</scope>
    <source>
        <strain evidence="1">DM1-3 516 R44</strain>
    </source>
</reference>
<organism evidence="1 2">
    <name type="scientific">Solanum tuberosum</name>
    <name type="common">Potato</name>
    <dbReference type="NCBI Taxonomy" id="4113"/>
    <lineage>
        <taxon>Eukaryota</taxon>
        <taxon>Viridiplantae</taxon>
        <taxon>Streptophyta</taxon>
        <taxon>Embryophyta</taxon>
        <taxon>Tracheophyta</taxon>
        <taxon>Spermatophyta</taxon>
        <taxon>Magnoliopsida</taxon>
        <taxon>eudicotyledons</taxon>
        <taxon>Gunneridae</taxon>
        <taxon>Pentapetalae</taxon>
        <taxon>asterids</taxon>
        <taxon>lamiids</taxon>
        <taxon>Solanales</taxon>
        <taxon>Solanaceae</taxon>
        <taxon>Solanoideae</taxon>
        <taxon>Solaneae</taxon>
        <taxon>Solanum</taxon>
    </lineage>
</organism>